<gene>
    <name evidence="13" type="ORF">PXEA_LOCUS19613</name>
</gene>
<dbReference type="AlphaFoldDB" id="A0A3S5AKM2"/>
<feature type="region of interest" description="Disordered" evidence="11">
    <location>
        <begin position="155"/>
        <end position="190"/>
    </location>
</feature>
<dbReference type="EMBL" id="CAAALY010078542">
    <property type="protein sequence ID" value="VEL26173.1"/>
    <property type="molecule type" value="Genomic_DNA"/>
</dbReference>
<dbReference type="PANTHER" id="PTHR12443">
    <property type="entry name" value="TRANSLOCATION PROTEIN SEC62"/>
    <property type="match status" value="1"/>
</dbReference>
<protein>
    <recommendedName>
        <fullName evidence="3">Translocation protein SEC62</fullName>
    </recommendedName>
</protein>
<keyword evidence="10 12" id="KW-0472">Membrane</keyword>
<comment type="caution">
    <text evidence="13">The sequence shown here is derived from an EMBL/GenBank/DDBJ whole genome shotgun (WGS) entry which is preliminary data.</text>
</comment>
<feature type="transmembrane region" description="Helical" evidence="12">
    <location>
        <begin position="81"/>
        <end position="114"/>
    </location>
</feature>
<evidence type="ECO:0000256" key="9">
    <source>
        <dbReference type="ARBA" id="ARBA00023010"/>
    </source>
</evidence>
<evidence type="ECO:0000256" key="12">
    <source>
        <dbReference type="SAM" id="Phobius"/>
    </source>
</evidence>
<keyword evidence="6" id="KW-0256">Endoplasmic reticulum</keyword>
<evidence type="ECO:0000256" key="7">
    <source>
        <dbReference type="ARBA" id="ARBA00022927"/>
    </source>
</evidence>
<evidence type="ECO:0000256" key="6">
    <source>
        <dbReference type="ARBA" id="ARBA00022824"/>
    </source>
</evidence>
<evidence type="ECO:0000313" key="13">
    <source>
        <dbReference type="EMBL" id="VEL26173.1"/>
    </source>
</evidence>
<evidence type="ECO:0000256" key="1">
    <source>
        <dbReference type="ARBA" id="ARBA00004477"/>
    </source>
</evidence>
<comment type="subcellular location">
    <subcellularLocation>
        <location evidence="1">Endoplasmic reticulum membrane</location>
        <topology evidence="1">Multi-pass membrane protein</topology>
    </subcellularLocation>
</comment>
<keyword evidence="9" id="KW-0811">Translocation</keyword>
<feature type="transmembrane region" description="Helical" evidence="12">
    <location>
        <begin position="53"/>
        <end position="75"/>
    </location>
</feature>
<evidence type="ECO:0000256" key="11">
    <source>
        <dbReference type="SAM" id="MobiDB-lite"/>
    </source>
</evidence>
<sequence length="190" mass="20808">MSSTKKPFRLKFVPEQVFTVAESPSGSGCGNGFGSGPGEQYCYVWLYEPPPGLFNWLAGAGLLIGIILCCLFPLWPPQLRLLAYYLLLVASGLLGLILLIALVRAVVFAFVYLATLGRRRFWLLPNFFADCGFKDSFKPAWSCTIINPNNNLSSSTDASGSSTDKSPQFLTDEIGTGCQEIQYPSDKKTD</sequence>
<evidence type="ECO:0000256" key="3">
    <source>
        <dbReference type="ARBA" id="ARBA00021257"/>
    </source>
</evidence>
<dbReference type="GO" id="GO:0005789">
    <property type="term" value="C:endoplasmic reticulum membrane"/>
    <property type="evidence" value="ECO:0007669"/>
    <property type="project" value="UniProtKB-SubCell"/>
</dbReference>
<reference evidence="13" key="1">
    <citation type="submission" date="2018-11" db="EMBL/GenBank/DDBJ databases">
        <authorList>
            <consortium name="Pathogen Informatics"/>
        </authorList>
    </citation>
    <scope>NUCLEOTIDE SEQUENCE</scope>
</reference>
<organism evidence="13 14">
    <name type="scientific">Protopolystoma xenopodis</name>
    <dbReference type="NCBI Taxonomy" id="117903"/>
    <lineage>
        <taxon>Eukaryota</taxon>
        <taxon>Metazoa</taxon>
        <taxon>Spiralia</taxon>
        <taxon>Lophotrochozoa</taxon>
        <taxon>Platyhelminthes</taxon>
        <taxon>Monogenea</taxon>
        <taxon>Polyopisthocotylea</taxon>
        <taxon>Polystomatidea</taxon>
        <taxon>Polystomatidae</taxon>
        <taxon>Protopolystoma</taxon>
    </lineage>
</organism>
<keyword evidence="14" id="KW-1185">Reference proteome</keyword>
<keyword evidence="4" id="KW-0813">Transport</keyword>
<evidence type="ECO:0000256" key="5">
    <source>
        <dbReference type="ARBA" id="ARBA00022692"/>
    </source>
</evidence>
<dbReference type="OrthoDB" id="200187at2759"/>
<dbReference type="GO" id="GO:0031204">
    <property type="term" value="P:post-translational protein targeting to membrane, translocation"/>
    <property type="evidence" value="ECO:0007669"/>
    <property type="project" value="TreeGrafter"/>
</dbReference>
<evidence type="ECO:0000256" key="2">
    <source>
        <dbReference type="ARBA" id="ARBA00010604"/>
    </source>
</evidence>
<accession>A0A3S5AKM2</accession>
<feature type="compositionally biased region" description="Low complexity" evidence="11">
    <location>
        <begin position="155"/>
        <end position="166"/>
    </location>
</feature>
<proteinExistence type="inferred from homology"/>
<keyword evidence="8 12" id="KW-1133">Transmembrane helix</keyword>
<dbReference type="InterPro" id="IPR004728">
    <property type="entry name" value="Sec62"/>
</dbReference>
<dbReference type="Proteomes" id="UP000784294">
    <property type="component" value="Unassembled WGS sequence"/>
</dbReference>
<dbReference type="Pfam" id="PF03839">
    <property type="entry name" value="Sec62"/>
    <property type="match status" value="1"/>
</dbReference>
<evidence type="ECO:0000256" key="4">
    <source>
        <dbReference type="ARBA" id="ARBA00022448"/>
    </source>
</evidence>
<evidence type="ECO:0000256" key="10">
    <source>
        <dbReference type="ARBA" id="ARBA00023136"/>
    </source>
</evidence>
<dbReference type="PANTHER" id="PTHR12443:SF9">
    <property type="entry name" value="TRANSLOCATION PROTEIN SEC62"/>
    <property type="match status" value="1"/>
</dbReference>
<evidence type="ECO:0000313" key="14">
    <source>
        <dbReference type="Proteomes" id="UP000784294"/>
    </source>
</evidence>
<keyword evidence="7" id="KW-0653">Protein transport</keyword>
<keyword evidence="5 12" id="KW-0812">Transmembrane</keyword>
<name>A0A3S5AKM2_9PLAT</name>
<evidence type="ECO:0000256" key="8">
    <source>
        <dbReference type="ARBA" id="ARBA00022989"/>
    </source>
</evidence>
<comment type="similarity">
    <text evidence="2">Belongs to the SEC62 family.</text>
</comment>